<dbReference type="PROSITE" id="PS50262">
    <property type="entry name" value="G_PROTEIN_RECEP_F1_2"/>
    <property type="match status" value="1"/>
</dbReference>
<feature type="transmembrane region" description="Helical" evidence="13">
    <location>
        <begin position="91"/>
        <end position="120"/>
    </location>
</feature>
<evidence type="ECO:0000313" key="15">
    <source>
        <dbReference type="Ensembl" id="ENSLLEP00000038827.1"/>
    </source>
</evidence>
<evidence type="ECO:0000256" key="5">
    <source>
        <dbReference type="ARBA" id="ARBA00022692"/>
    </source>
</evidence>
<keyword evidence="9 13" id="KW-0472">Membrane</keyword>
<dbReference type="SUPFAM" id="SSF81321">
    <property type="entry name" value="Family A G protein-coupled receptor-like"/>
    <property type="match status" value="1"/>
</dbReference>
<evidence type="ECO:0000256" key="13">
    <source>
        <dbReference type="RuleBase" id="RU363047"/>
    </source>
</evidence>
<dbReference type="CDD" id="cd15225">
    <property type="entry name" value="7tmA_OR10A-like"/>
    <property type="match status" value="1"/>
</dbReference>
<evidence type="ECO:0000256" key="1">
    <source>
        <dbReference type="ARBA" id="ARBA00004651"/>
    </source>
</evidence>
<evidence type="ECO:0000256" key="12">
    <source>
        <dbReference type="RuleBase" id="RU000688"/>
    </source>
</evidence>
<dbReference type="PANTHER" id="PTHR26453">
    <property type="entry name" value="OLFACTORY RECEPTOR"/>
    <property type="match status" value="1"/>
</dbReference>
<dbReference type="GO" id="GO:0004930">
    <property type="term" value="F:G protein-coupled receptor activity"/>
    <property type="evidence" value="ECO:0007669"/>
    <property type="project" value="UniProtKB-KW"/>
</dbReference>
<name>A0A8C5QL01_9ANUR</name>
<comment type="subcellular location">
    <subcellularLocation>
        <location evidence="1 13">Cell membrane</location>
        <topology evidence="1 13">Multi-pass membrane protein</topology>
    </subcellularLocation>
</comment>
<dbReference type="Pfam" id="PF13853">
    <property type="entry name" value="7tm_4"/>
    <property type="match status" value="1"/>
</dbReference>
<dbReference type="OrthoDB" id="9975554at2759"/>
<feature type="transmembrane region" description="Helical" evidence="13">
    <location>
        <begin position="25"/>
        <end position="49"/>
    </location>
</feature>
<evidence type="ECO:0000313" key="16">
    <source>
        <dbReference type="Proteomes" id="UP000694569"/>
    </source>
</evidence>
<keyword evidence="16" id="KW-1185">Reference proteome</keyword>
<dbReference type="InterPro" id="IPR000276">
    <property type="entry name" value="GPCR_Rhodpsn"/>
</dbReference>
<evidence type="ECO:0000256" key="2">
    <source>
        <dbReference type="ARBA" id="ARBA00010663"/>
    </source>
</evidence>
<keyword evidence="10 12" id="KW-0675">Receptor</keyword>
<feature type="transmembrane region" description="Helical" evidence="13">
    <location>
        <begin position="140"/>
        <end position="164"/>
    </location>
</feature>
<keyword evidence="7 13" id="KW-1133">Transmembrane helix</keyword>
<keyword evidence="4 13" id="KW-0716">Sensory transduction</keyword>
<evidence type="ECO:0000256" key="7">
    <source>
        <dbReference type="ARBA" id="ARBA00022989"/>
    </source>
</evidence>
<dbReference type="InterPro" id="IPR000725">
    <property type="entry name" value="Olfact_rcpt"/>
</dbReference>
<dbReference type="FunFam" id="1.10.1220.70:FF:000001">
    <property type="entry name" value="Olfactory receptor"/>
    <property type="match status" value="1"/>
</dbReference>
<keyword evidence="5 12" id="KW-0812">Transmembrane</keyword>
<dbReference type="FunFam" id="1.20.1070.10:FF:000001">
    <property type="entry name" value="Olfactory receptor"/>
    <property type="match status" value="1"/>
</dbReference>
<evidence type="ECO:0000256" key="9">
    <source>
        <dbReference type="ARBA" id="ARBA00023136"/>
    </source>
</evidence>
<dbReference type="GO" id="GO:0004984">
    <property type="term" value="F:olfactory receptor activity"/>
    <property type="evidence" value="ECO:0007669"/>
    <property type="project" value="InterPro"/>
</dbReference>
<evidence type="ECO:0000256" key="8">
    <source>
        <dbReference type="ARBA" id="ARBA00023040"/>
    </source>
</evidence>
<dbReference type="Proteomes" id="UP000694569">
    <property type="component" value="Unplaced"/>
</dbReference>
<organism evidence="15 16">
    <name type="scientific">Leptobrachium leishanense</name>
    <name type="common">Leishan spiny toad</name>
    <dbReference type="NCBI Taxonomy" id="445787"/>
    <lineage>
        <taxon>Eukaryota</taxon>
        <taxon>Metazoa</taxon>
        <taxon>Chordata</taxon>
        <taxon>Craniata</taxon>
        <taxon>Vertebrata</taxon>
        <taxon>Euteleostomi</taxon>
        <taxon>Amphibia</taxon>
        <taxon>Batrachia</taxon>
        <taxon>Anura</taxon>
        <taxon>Pelobatoidea</taxon>
        <taxon>Megophryidae</taxon>
        <taxon>Leptobrachium</taxon>
    </lineage>
</organism>
<feature type="domain" description="G-protein coupled receptors family 1 profile" evidence="14">
    <location>
        <begin position="41"/>
        <end position="290"/>
    </location>
</feature>
<dbReference type="GO" id="GO:0005886">
    <property type="term" value="C:plasma membrane"/>
    <property type="evidence" value="ECO:0007669"/>
    <property type="project" value="UniProtKB-SubCell"/>
</dbReference>
<keyword evidence="8 12" id="KW-0297">G-protein coupled receptor</keyword>
<keyword evidence="6 13" id="KW-0552">Olfaction</keyword>
<dbReference type="PRINTS" id="PR00237">
    <property type="entry name" value="GPCRRHODOPSN"/>
</dbReference>
<evidence type="ECO:0000256" key="6">
    <source>
        <dbReference type="ARBA" id="ARBA00022725"/>
    </source>
</evidence>
<sequence length="329" mass="37098">MQDLRTNVTEFIFLGFSDFSLSLQALLFSFFLFAYVLSLLGNGLIILTVTFESVLHTPMYFFLRNLSLLELLFTTVTIPKVLDDFLSKKRSISFISCAVQMFVFFAVGVSECVFLAVMALDRYVAICHPLRYMSIMNRTLCYKLTVGSWTLGFLVSLGQTTFIFTLPYCNSNHLDHFFCDIPPLLSLACANIFVNELTVFIACLVGATVPFLLILCSYVNILTSIMLIRSAEGRHKALSTCGSHLTSVILFYSTAMFMYLRLGTHGSSSNDRMIALFYCMVIPAINPMIYSLRNKDMKKALVNICNPNSSPTAPLYLPFCLLPRVFRFC</sequence>
<feature type="transmembrane region" description="Helical" evidence="13">
    <location>
        <begin position="242"/>
        <end position="262"/>
    </location>
</feature>
<dbReference type="InterPro" id="IPR017452">
    <property type="entry name" value="GPCR_Rhodpsn_7TM"/>
</dbReference>
<reference evidence="15" key="1">
    <citation type="submission" date="2025-08" db="UniProtKB">
        <authorList>
            <consortium name="Ensembl"/>
        </authorList>
    </citation>
    <scope>IDENTIFICATION</scope>
</reference>
<evidence type="ECO:0000256" key="4">
    <source>
        <dbReference type="ARBA" id="ARBA00022606"/>
    </source>
</evidence>
<dbReference type="Gene3D" id="1.20.1070.10">
    <property type="entry name" value="Rhodopsin 7-helix transmembrane proteins"/>
    <property type="match status" value="1"/>
</dbReference>
<accession>A0A8C5QL01</accession>
<protein>
    <recommendedName>
        <fullName evidence="13">Olfactory receptor</fullName>
    </recommendedName>
</protein>
<comment type="similarity">
    <text evidence="2 12">Belongs to the G-protein coupled receptor 1 family.</text>
</comment>
<evidence type="ECO:0000256" key="10">
    <source>
        <dbReference type="ARBA" id="ARBA00023170"/>
    </source>
</evidence>
<keyword evidence="11 12" id="KW-0807">Transducer</keyword>
<dbReference type="PROSITE" id="PS00237">
    <property type="entry name" value="G_PROTEIN_RECEP_F1_1"/>
    <property type="match status" value="1"/>
</dbReference>
<feature type="transmembrane region" description="Helical" evidence="13">
    <location>
        <begin position="197"/>
        <end position="221"/>
    </location>
</feature>
<dbReference type="GeneTree" id="ENSGT01150000286972"/>
<feature type="transmembrane region" description="Helical" evidence="13">
    <location>
        <begin position="61"/>
        <end position="79"/>
    </location>
</feature>
<dbReference type="AlphaFoldDB" id="A0A8C5QL01"/>
<keyword evidence="3 13" id="KW-1003">Cell membrane</keyword>
<proteinExistence type="inferred from homology"/>
<evidence type="ECO:0000256" key="11">
    <source>
        <dbReference type="ARBA" id="ARBA00023224"/>
    </source>
</evidence>
<dbReference type="PRINTS" id="PR00245">
    <property type="entry name" value="OLFACTORYR"/>
</dbReference>
<evidence type="ECO:0000256" key="3">
    <source>
        <dbReference type="ARBA" id="ARBA00022475"/>
    </source>
</evidence>
<evidence type="ECO:0000259" key="14">
    <source>
        <dbReference type="PROSITE" id="PS50262"/>
    </source>
</evidence>
<reference evidence="15" key="2">
    <citation type="submission" date="2025-09" db="UniProtKB">
        <authorList>
            <consortium name="Ensembl"/>
        </authorList>
    </citation>
    <scope>IDENTIFICATION</scope>
</reference>
<feature type="transmembrane region" description="Helical" evidence="13">
    <location>
        <begin position="274"/>
        <end position="292"/>
    </location>
</feature>
<dbReference type="Ensembl" id="ENSLLET00000040367.1">
    <property type="protein sequence ID" value="ENSLLEP00000038827.1"/>
    <property type="gene ID" value="ENSLLEG00000024568.1"/>
</dbReference>